<evidence type="ECO:0000259" key="6">
    <source>
        <dbReference type="Pfam" id="PF01761"/>
    </source>
</evidence>
<dbReference type="GO" id="GO:0000166">
    <property type="term" value="F:nucleotide binding"/>
    <property type="evidence" value="ECO:0007669"/>
    <property type="project" value="UniProtKB-KW"/>
</dbReference>
<dbReference type="Gene3D" id="1.20.1090.10">
    <property type="entry name" value="Dehydroquinate synthase-like - alpha domain"/>
    <property type="match status" value="1"/>
</dbReference>
<dbReference type="GO" id="GO:0046872">
    <property type="term" value="F:metal ion binding"/>
    <property type="evidence" value="ECO:0007669"/>
    <property type="project" value="UniProtKB-KW"/>
</dbReference>
<feature type="domain" description="3-dehydroquinate synthase N-terminal" evidence="6">
    <location>
        <begin position="102"/>
        <end position="213"/>
    </location>
</feature>
<dbReference type="PANTHER" id="PTHR43622:SF3">
    <property type="entry name" value="2-EPI-5-EPI-VALIOLONE SYNTHASE"/>
    <property type="match status" value="1"/>
</dbReference>
<keyword evidence="2" id="KW-0479">Metal-binding</keyword>
<evidence type="ECO:0000256" key="2">
    <source>
        <dbReference type="ARBA" id="ARBA00022723"/>
    </source>
</evidence>
<dbReference type="AlphaFoldDB" id="A0AAP5IBV6"/>
<dbReference type="Pfam" id="PF24621">
    <property type="entry name" value="DHQS_C"/>
    <property type="match status" value="1"/>
</dbReference>
<dbReference type="InterPro" id="IPR050071">
    <property type="entry name" value="Dehydroquinate_synthase"/>
</dbReference>
<comment type="caution">
    <text evidence="8">The sequence shown here is derived from an EMBL/GenBank/DDBJ whole genome shotgun (WGS) entry which is preliminary data.</text>
</comment>
<evidence type="ECO:0000313" key="9">
    <source>
        <dbReference type="Proteomes" id="UP000667802"/>
    </source>
</evidence>
<evidence type="ECO:0000256" key="4">
    <source>
        <dbReference type="ARBA" id="ARBA00023027"/>
    </source>
</evidence>
<evidence type="ECO:0000256" key="1">
    <source>
        <dbReference type="ARBA" id="ARBA00001911"/>
    </source>
</evidence>
<name>A0AAP5IBV6_9CYAN</name>
<dbReference type="Proteomes" id="UP000667802">
    <property type="component" value="Unassembled WGS sequence"/>
</dbReference>
<dbReference type="Pfam" id="PF01761">
    <property type="entry name" value="DHQ_synthase"/>
    <property type="match status" value="1"/>
</dbReference>
<dbReference type="InterPro" id="IPR056179">
    <property type="entry name" value="DHQS_C"/>
</dbReference>
<dbReference type="GO" id="GO:0017000">
    <property type="term" value="P:antibiotic biosynthetic process"/>
    <property type="evidence" value="ECO:0007669"/>
    <property type="project" value="InterPro"/>
</dbReference>
<protein>
    <submittedName>
        <fullName evidence="8">Sedoheptulose 7-phosphate cyclase</fullName>
    </submittedName>
</protein>
<evidence type="ECO:0000256" key="3">
    <source>
        <dbReference type="ARBA" id="ARBA00022741"/>
    </source>
</evidence>
<dbReference type="RefSeq" id="WP_208350178.1">
    <property type="nucleotide sequence ID" value="NZ_JAALHA020000009.1"/>
</dbReference>
<keyword evidence="3" id="KW-0547">Nucleotide-binding</keyword>
<gene>
    <name evidence="8" type="ORF">G7B40_020170</name>
</gene>
<dbReference type="PANTHER" id="PTHR43622">
    <property type="entry name" value="3-DEHYDROQUINATE SYNTHASE"/>
    <property type="match status" value="1"/>
</dbReference>
<organism evidence="8 9">
    <name type="scientific">Aetokthonos hydrillicola Thurmond2011</name>
    <dbReference type="NCBI Taxonomy" id="2712845"/>
    <lineage>
        <taxon>Bacteria</taxon>
        <taxon>Bacillati</taxon>
        <taxon>Cyanobacteriota</taxon>
        <taxon>Cyanophyceae</taxon>
        <taxon>Nostocales</taxon>
        <taxon>Hapalosiphonaceae</taxon>
        <taxon>Aetokthonos</taxon>
    </lineage>
</organism>
<reference evidence="9" key="1">
    <citation type="journal article" date="2021" name="Science">
        <title>Hunting the eagle killer: A cyanobacterial neurotoxin causes vacuolar myelinopathy.</title>
        <authorList>
            <person name="Breinlinger S."/>
            <person name="Phillips T.J."/>
            <person name="Haram B.N."/>
            <person name="Mares J."/>
            <person name="Martinez Yerena J.A."/>
            <person name="Hrouzek P."/>
            <person name="Sobotka R."/>
            <person name="Henderson W.M."/>
            <person name="Schmieder P."/>
            <person name="Williams S.M."/>
            <person name="Lauderdale J.D."/>
            <person name="Wilde H.D."/>
            <person name="Gerrin W."/>
            <person name="Kust A."/>
            <person name="Washington J.W."/>
            <person name="Wagner C."/>
            <person name="Geier B."/>
            <person name="Liebeke M."/>
            <person name="Enke H."/>
            <person name="Niedermeyer T.H.J."/>
            <person name="Wilde S.B."/>
        </authorList>
    </citation>
    <scope>NUCLEOTIDE SEQUENCE [LARGE SCALE GENOMIC DNA]</scope>
    <source>
        <strain evidence="9">Thurmond2011</strain>
    </source>
</reference>
<dbReference type="GO" id="GO:0003856">
    <property type="term" value="F:3-dehydroquinate synthase activity"/>
    <property type="evidence" value="ECO:0007669"/>
    <property type="project" value="TreeGrafter"/>
</dbReference>
<evidence type="ECO:0000259" key="7">
    <source>
        <dbReference type="Pfam" id="PF24621"/>
    </source>
</evidence>
<keyword evidence="4" id="KW-0520">NAD</keyword>
<dbReference type="CDD" id="cd08199">
    <property type="entry name" value="EEVS"/>
    <property type="match status" value="1"/>
</dbReference>
<dbReference type="Gene3D" id="3.40.50.1970">
    <property type="match status" value="1"/>
</dbReference>
<keyword evidence="5" id="KW-0456">Lyase</keyword>
<feature type="domain" description="3-dehydroquinate synthase C-terminal" evidence="7">
    <location>
        <begin position="215"/>
        <end position="344"/>
    </location>
</feature>
<dbReference type="InterPro" id="IPR030960">
    <property type="entry name" value="DHQS/DOIS_N"/>
</dbReference>
<keyword evidence="9" id="KW-1185">Reference proteome</keyword>
<evidence type="ECO:0000256" key="5">
    <source>
        <dbReference type="ARBA" id="ARBA00023239"/>
    </source>
</evidence>
<evidence type="ECO:0000313" key="8">
    <source>
        <dbReference type="EMBL" id="MDR9896863.1"/>
    </source>
</evidence>
<dbReference type="SUPFAM" id="SSF56796">
    <property type="entry name" value="Dehydroquinate synthase-like"/>
    <property type="match status" value="1"/>
</dbReference>
<dbReference type="InterPro" id="IPR035872">
    <property type="entry name" value="EEVS-like"/>
</dbReference>
<dbReference type="EMBL" id="JAALHA020000009">
    <property type="protein sequence ID" value="MDR9896863.1"/>
    <property type="molecule type" value="Genomic_DNA"/>
</dbReference>
<accession>A0AAP5IBV6</accession>
<sequence>MTQYQVPSSRTKQFPSNQQPIWQKDKTSNWVVNTHLPVSYKIVESEDLFDIENQNLLFLDCNPPKPPIRRLVVIDERVYSLYGERIHKYFHAHAVEHHVLPLPISEQHKTMDAVFQILEALVKFGIVRRHEPLIGIGGGVLLDIVGLAASLYRRGIPYIRIPTNLMALIDASVGAKTGINFLGYRNRIGTYYPPIAAFLDKTFLQTVDTRHISNGLGEILKMGVVKDRKLFELLEEYGEQLVEEKFQGSGVPNLVIQRSIEGMVEELEPNLWEKQLDRLVDFGHSFSPLVEMRALPELLHGEAVALDVLFSSILSVQRRLLSAEDLERIIRTMKLLRLPLSHPLFCDSILLSEALEDTIRHRNGLQRLPLPISIGYANFFNDVTFEEIDSAASKMKQLQF</sequence>
<comment type="cofactor">
    <cofactor evidence="1">
        <name>NAD(+)</name>
        <dbReference type="ChEBI" id="CHEBI:57540"/>
    </cofactor>
</comment>
<proteinExistence type="predicted"/>